<gene>
    <name evidence="2" type="ORF">MNQ99_01200</name>
</gene>
<dbReference type="Gene3D" id="1.10.268.10">
    <property type="entry name" value="Topoisomerase, domain 3"/>
    <property type="match status" value="1"/>
</dbReference>
<dbReference type="InterPro" id="IPR013760">
    <property type="entry name" value="Topo_IIA-like_dom_sf"/>
</dbReference>
<accession>A0ABY3WBV0</accession>
<reference evidence="2 3" key="1">
    <citation type="submission" date="2022-03" db="EMBL/GenBank/DDBJ databases">
        <title>Isotopic signatures of nitrous oxide derived from detoxification processes.</title>
        <authorList>
            <person name="Behrendt U."/>
            <person name="Buchen C."/>
            <person name="Well R."/>
            <person name="Ulrich A."/>
            <person name="Rohe L."/>
            <person name="Kolb S."/>
            <person name="Schloter M."/>
            <person name="Horn M.A."/>
            <person name="Augustin J."/>
        </authorList>
    </citation>
    <scope>NUCLEOTIDE SEQUENCE [LARGE SCALE GENOMIC DNA]</scope>
    <source>
        <strain evidence="2 3">S4-C24</strain>
    </source>
</reference>
<comment type="catalytic activity">
    <reaction evidence="1">
        <text>ATP-dependent breakage, passage and rejoining of double-stranded DNA.</text>
        <dbReference type="EC" id="5.6.2.2"/>
    </reaction>
</comment>
<dbReference type="InterPro" id="IPR013757">
    <property type="entry name" value="Topo_IIA_A_a_sf"/>
</dbReference>
<evidence type="ECO:0000256" key="1">
    <source>
        <dbReference type="ARBA" id="ARBA00000185"/>
    </source>
</evidence>
<dbReference type="Proteomes" id="UP000829069">
    <property type="component" value="Chromosome"/>
</dbReference>
<dbReference type="EMBL" id="CP093326">
    <property type="protein sequence ID" value="UNK46028.1"/>
    <property type="molecule type" value="Genomic_DNA"/>
</dbReference>
<dbReference type="RefSeq" id="WP_241914132.1">
    <property type="nucleotide sequence ID" value="NZ_CP093326.1"/>
</dbReference>
<sequence length="97" mass="11215">MNAEDRRQTELSLKIVDGLLKAMDRRDEVFQVVEDSEDMDAAIRRLAELLEADEMVCRAILDMQVRRFTRDQRRAIAAQADEIRFRLSGGRLDADTC</sequence>
<proteinExistence type="predicted"/>
<organism evidence="2 3">
    <name type="scientific">Arthrobacter sulfonylureivorans</name>
    <dbReference type="NCBI Taxonomy" id="2486855"/>
    <lineage>
        <taxon>Bacteria</taxon>
        <taxon>Bacillati</taxon>
        <taxon>Actinomycetota</taxon>
        <taxon>Actinomycetes</taxon>
        <taxon>Micrococcales</taxon>
        <taxon>Micrococcaceae</taxon>
        <taxon>Arthrobacter</taxon>
    </lineage>
</organism>
<name>A0ABY3WBV0_9MICC</name>
<evidence type="ECO:0000313" key="3">
    <source>
        <dbReference type="Proteomes" id="UP000829069"/>
    </source>
</evidence>
<keyword evidence="3" id="KW-1185">Reference proteome</keyword>
<evidence type="ECO:0000313" key="2">
    <source>
        <dbReference type="EMBL" id="UNK46028.1"/>
    </source>
</evidence>
<dbReference type="SUPFAM" id="SSF56719">
    <property type="entry name" value="Type II DNA topoisomerase"/>
    <property type="match status" value="1"/>
</dbReference>
<protein>
    <submittedName>
        <fullName evidence="2">DNA gyrase subunit A</fullName>
    </submittedName>
</protein>